<dbReference type="Proteomes" id="UP000789706">
    <property type="component" value="Unassembled WGS sequence"/>
</dbReference>
<sequence>MALTNESSIKIQKCQHFIWKQLELLIYSPTTTINVNDDQCPDNNFSILDEKTALEKLNSLKSHIEEKRRELNITDFEFHAAFHGPEEVMKFQMMDVIAERDAQLKAFDEFFQKDCSNPKIFEDQTLCPEQIKSIVMKTLFQQLKIMFFKDKNIDKIVILRETNQRFREILTTEKFYFSTHLSNVEYWLGEALKVLQLDDEQFTLEKYNKFQNVLLQFLEGISRLMEYVQIIWIKCKKETKNLEKGKENLKIKLWCNAVNLVIYCTGYMMNKEFLNNFAVKLGLAVVGTGFVTGVTILEFMTLSIERQEKILTELKGMHKELLSWKSEGEKFKLKDFEDINQESRNDFVAFFRDYKDKCKSFRKTFEMEV</sequence>
<comment type="caution">
    <text evidence="1">The sequence shown here is derived from an EMBL/GenBank/DDBJ whole genome shotgun (WGS) entry which is preliminary data.</text>
</comment>
<organism evidence="1 2">
    <name type="scientific">Diversispora eburnea</name>
    <dbReference type="NCBI Taxonomy" id="1213867"/>
    <lineage>
        <taxon>Eukaryota</taxon>
        <taxon>Fungi</taxon>
        <taxon>Fungi incertae sedis</taxon>
        <taxon>Mucoromycota</taxon>
        <taxon>Glomeromycotina</taxon>
        <taxon>Glomeromycetes</taxon>
        <taxon>Diversisporales</taxon>
        <taxon>Diversisporaceae</taxon>
        <taxon>Diversispora</taxon>
    </lineage>
</organism>
<evidence type="ECO:0000313" key="1">
    <source>
        <dbReference type="EMBL" id="CAG8596758.1"/>
    </source>
</evidence>
<evidence type="ECO:0000313" key="2">
    <source>
        <dbReference type="Proteomes" id="UP000789706"/>
    </source>
</evidence>
<keyword evidence="2" id="KW-1185">Reference proteome</keyword>
<accession>A0A9N9CAT9</accession>
<dbReference type="OrthoDB" id="2355260at2759"/>
<dbReference type="AlphaFoldDB" id="A0A9N9CAT9"/>
<dbReference type="EMBL" id="CAJVPK010001727">
    <property type="protein sequence ID" value="CAG8596758.1"/>
    <property type="molecule type" value="Genomic_DNA"/>
</dbReference>
<reference evidence="1" key="1">
    <citation type="submission" date="2021-06" db="EMBL/GenBank/DDBJ databases">
        <authorList>
            <person name="Kallberg Y."/>
            <person name="Tangrot J."/>
            <person name="Rosling A."/>
        </authorList>
    </citation>
    <scope>NUCLEOTIDE SEQUENCE</scope>
    <source>
        <strain evidence="1">AZ414A</strain>
    </source>
</reference>
<proteinExistence type="predicted"/>
<protein>
    <submittedName>
        <fullName evidence="1">3187_t:CDS:1</fullName>
    </submittedName>
</protein>
<name>A0A9N9CAT9_9GLOM</name>
<gene>
    <name evidence="1" type="ORF">DEBURN_LOCUS9324</name>
</gene>